<feature type="compositionally biased region" description="Basic and acidic residues" evidence="9">
    <location>
        <begin position="270"/>
        <end position="288"/>
    </location>
</feature>
<dbReference type="PROSITE" id="PS00183">
    <property type="entry name" value="UBC_1"/>
    <property type="match status" value="1"/>
</dbReference>
<feature type="region of interest" description="Disordered" evidence="9">
    <location>
        <begin position="1"/>
        <end position="22"/>
    </location>
</feature>
<dbReference type="CDD" id="cd23792">
    <property type="entry name" value="UBCc_UBE2D"/>
    <property type="match status" value="1"/>
</dbReference>
<protein>
    <recommendedName>
        <fullName evidence="14">UBC core domain-containing protein</fullName>
    </recommendedName>
</protein>
<dbReference type="InterPro" id="IPR016135">
    <property type="entry name" value="UBQ-conjugating_enzyme/RWD"/>
</dbReference>
<keyword evidence="4" id="KW-0805">Transcription regulation</keyword>
<organism evidence="12 13">
    <name type="scientific">Vitis vinifera</name>
    <name type="common">Grape</name>
    <dbReference type="NCBI Taxonomy" id="29760"/>
    <lineage>
        <taxon>Eukaryota</taxon>
        <taxon>Viridiplantae</taxon>
        <taxon>Streptophyta</taxon>
        <taxon>Embryophyta</taxon>
        <taxon>Tracheophyta</taxon>
        <taxon>Spermatophyta</taxon>
        <taxon>Magnoliopsida</taxon>
        <taxon>eudicotyledons</taxon>
        <taxon>Gunneridae</taxon>
        <taxon>Pentapetalae</taxon>
        <taxon>rosids</taxon>
        <taxon>Vitales</taxon>
        <taxon>Vitaceae</taxon>
        <taxon>Viteae</taxon>
        <taxon>Vitis</taxon>
    </lineage>
</organism>
<feature type="domain" description="UBC core" evidence="10">
    <location>
        <begin position="1"/>
        <end position="147"/>
    </location>
</feature>
<gene>
    <name evidence="12" type="ORF">VitviT2T_008485</name>
</gene>
<keyword evidence="2" id="KW-0808">Transferase</keyword>
<dbReference type="SMART" id="SM00380">
    <property type="entry name" value="AP2"/>
    <property type="match status" value="1"/>
</dbReference>
<dbReference type="SMART" id="SM00212">
    <property type="entry name" value="UBCc"/>
    <property type="match status" value="1"/>
</dbReference>
<dbReference type="PROSITE" id="PS50127">
    <property type="entry name" value="UBC_2"/>
    <property type="match status" value="1"/>
</dbReference>
<evidence type="ECO:0000256" key="3">
    <source>
        <dbReference type="ARBA" id="ARBA00022786"/>
    </source>
</evidence>
<dbReference type="Gene3D" id="3.30.730.10">
    <property type="entry name" value="AP2/ERF domain"/>
    <property type="match status" value="1"/>
</dbReference>
<comment type="subcellular location">
    <subcellularLocation>
        <location evidence="1">Nucleus</location>
    </subcellularLocation>
</comment>
<evidence type="ECO:0000256" key="6">
    <source>
        <dbReference type="ARBA" id="ARBA00023163"/>
    </source>
</evidence>
<evidence type="ECO:0000259" key="11">
    <source>
        <dbReference type="PROSITE" id="PS51032"/>
    </source>
</evidence>
<evidence type="ECO:0000313" key="12">
    <source>
        <dbReference type="EMBL" id="WJZ89257.1"/>
    </source>
</evidence>
<evidence type="ECO:0000313" key="13">
    <source>
        <dbReference type="Proteomes" id="UP001227230"/>
    </source>
</evidence>
<accession>A0ABY9C2U3</accession>
<evidence type="ECO:0000256" key="9">
    <source>
        <dbReference type="SAM" id="MobiDB-lite"/>
    </source>
</evidence>
<feature type="region of interest" description="Disordered" evidence="9">
    <location>
        <begin position="265"/>
        <end position="294"/>
    </location>
</feature>
<dbReference type="InterPro" id="IPR016177">
    <property type="entry name" value="DNA-bd_dom_sf"/>
</dbReference>
<sequence>MASKRISKELKDLQKDPPTSCSAGPVAEDMFHWQATIMGPTDSPYAGGVFLVSIHFPPDYPFKPPKVAFRTKVFHPNINSNGSICLDILKEQWSPALTISKVLLSICSLLTDPNPDDPLVPEIAHMYKTDRSKYEATARSWTQNYSFLYSSSVDAAKKTESPPSDLRSSWTASMLGCVRKSMGSDFVMPIRPAVKFSEHVVTTSKHMQELESVSASECLSGRRRVRHRVVRIIHTDGDATDSSSDDEVELVQRVKRHVTEISLQPSVESPQKEPTKKRVLRLPESESTRRKKFRGVRQRPWGRWAAEIRDPTRRKRLWLGTYDTPEEAARVYDKAAVSLKGPNAVTNFPSVVKTESVATAGQSQSETCSLPSVTASSPTSVLRYNEEAPFNGFGYCDVDAFGFDFDVPLTLPDIFSNKHLEEDEFGEFDPDDFLVFETSLPLLHSNKSDEGECRVGGL</sequence>
<dbReference type="PRINTS" id="PR00367">
    <property type="entry name" value="ETHRSPELEMNT"/>
</dbReference>
<dbReference type="Proteomes" id="UP001227230">
    <property type="component" value="Chromosome 6"/>
</dbReference>
<evidence type="ECO:0000256" key="5">
    <source>
        <dbReference type="ARBA" id="ARBA00023125"/>
    </source>
</evidence>
<dbReference type="Pfam" id="PF00179">
    <property type="entry name" value="UQ_con"/>
    <property type="match status" value="1"/>
</dbReference>
<dbReference type="PROSITE" id="PS51032">
    <property type="entry name" value="AP2_ERF"/>
    <property type="match status" value="1"/>
</dbReference>
<feature type="compositionally biased region" description="Basic and acidic residues" evidence="9">
    <location>
        <begin position="1"/>
        <end position="15"/>
    </location>
</feature>
<evidence type="ECO:0000256" key="4">
    <source>
        <dbReference type="ARBA" id="ARBA00023015"/>
    </source>
</evidence>
<dbReference type="InterPro" id="IPR036955">
    <property type="entry name" value="AP2/ERF_dom_sf"/>
</dbReference>
<dbReference type="SUPFAM" id="SSF54495">
    <property type="entry name" value="UBC-like"/>
    <property type="match status" value="1"/>
</dbReference>
<keyword evidence="13" id="KW-1185">Reference proteome</keyword>
<reference evidence="12 13" key="1">
    <citation type="journal article" date="2023" name="Hortic Res">
        <title>The complete reference genome for grapevine (Vitis vinifera L.) genetics and breeding.</title>
        <authorList>
            <person name="Shi X."/>
            <person name="Cao S."/>
            <person name="Wang X."/>
            <person name="Huang S."/>
            <person name="Wang Y."/>
            <person name="Liu Z."/>
            <person name="Liu W."/>
            <person name="Leng X."/>
            <person name="Peng Y."/>
            <person name="Wang N."/>
            <person name="Wang Y."/>
            <person name="Ma Z."/>
            <person name="Xu X."/>
            <person name="Zhang F."/>
            <person name="Xue H."/>
            <person name="Zhong H."/>
            <person name="Wang Y."/>
            <person name="Zhang K."/>
            <person name="Velt A."/>
            <person name="Avia K."/>
            <person name="Holtgrawe D."/>
            <person name="Grimplet J."/>
            <person name="Matus J.T."/>
            <person name="Ware D."/>
            <person name="Wu X."/>
            <person name="Wang H."/>
            <person name="Liu C."/>
            <person name="Fang Y."/>
            <person name="Rustenholz C."/>
            <person name="Cheng Z."/>
            <person name="Xiao H."/>
            <person name="Zhou Y."/>
        </authorList>
    </citation>
    <scope>NUCLEOTIDE SEQUENCE [LARGE SCALE GENOMIC DNA]</scope>
    <source>
        <strain evidence="13">cv. Pinot noir / PN40024</strain>
        <tissue evidence="12">Leaf</tissue>
    </source>
</reference>
<evidence type="ECO:0000256" key="1">
    <source>
        <dbReference type="ARBA" id="ARBA00004123"/>
    </source>
</evidence>
<dbReference type="Pfam" id="PF00847">
    <property type="entry name" value="AP2"/>
    <property type="match status" value="1"/>
</dbReference>
<dbReference type="CDD" id="cd00018">
    <property type="entry name" value="AP2"/>
    <property type="match status" value="1"/>
</dbReference>
<dbReference type="EMBL" id="CP126653">
    <property type="protein sequence ID" value="WJZ89257.1"/>
    <property type="molecule type" value="Genomic_DNA"/>
</dbReference>
<proteinExistence type="predicted"/>
<keyword evidence="7" id="KW-0539">Nucleus</keyword>
<dbReference type="InterPro" id="IPR001471">
    <property type="entry name" value="AP2/ERF_dom"/>
</dbReference>
<dbReference type="PANTHER" id="PTHR24068">
    <property type="entry name" value="UBIQUITIN-CONJUGATING ENZYME E2"/>
    <property type="match status" value="1"/>
</dbReference>
<evidence type="ECO:0008006" key="14">
    <source>
        <dbReference type="Google" id="ProtNLM"/>
    </source>
</evidence>
<keyword evidence="5" id="KW-0238">DNA-binding</keyword>
<evidence type="ECO:0000256" key="2">
    <source>
        <dbReference type="ARBA" id="ARBA00022679"/>
    </source>
</evidence>
<dbReference type="SUPFAM" id="SSF54171">
    <property type="entry name" value="DNA-binding domain"/>
    <property type="match status" value="1"/>
</dbReference>
<feature type="domain" description="AP2/ERF" evidence="11">
    <location>
        <begin position="292"/>
        <end position="349"/>
    </location>
</feature>
<dbReference type="InterPro" id="IPR000608">
    <property type="entry name" value="UBC"/>
</dbReference>
<dbReference type="InterPro" id="IPR023313">
    <property type="entry name" value="UBQ-conjugating_AS"/>
</dbReference>
<evidence type="ECO:0000256" key="8">
    <source>
        <dbReference type="PROSITE-ProRule" id="PRU10133"/>
    </source>
</evidence>
<feature type="active site" description="Glycyl thioester intermediate" evidence="8">
    <location>
        <position position="85"/>
    </location>
</feature>
<evidence type="ECO:0000256" key="7">
    <source>
        <dbReference type="ARBA" id="ARBA00023242"/>
    </source>
</evidence>
<keyword evidence="6" id="KW-0804">Transcription</keyword>
<keyword evidence="3" id="KW-0833">Ubl conjugation pathway</keyword>
<name>A0ABY9C2U3_VITVI</name>
<dbReference type="Gene3D" id="3.10.110.10">
    <property type="entry name" value="Ubiquitin Conjugating Enzyme"/>
    <property type="match status" value="1"/>
</dbReference>
<evidence type="ECO:0000259" key="10">
    <source>
        <dbReference type="PROSITE" id="PS50127"/>
    </source>
</evidence>